<name>A0A8H3R2B1_9GLOM</name>
<dbReference type="AlphaFoldDB" id="A0A8H3R2B1"/>
<comment type="caution">
    <text evidence="1">The sequence shown here is derived from an EMBL/GenBank/DDBJ whole genome shotgun (WGS) entry which is preliminary data.</text>
</comment>
<protein>
    <submittedName>
        <fullName evidence="1">Uncharacterized protein</fullName>
    </submittedName>
</protein>
<sequence length="100" mass="11130">MVNLARNQAGRSNASELRELALIIPDISFRPMKERVSPTGSDGESEPWLNIVVEATDHVLEKAKEYLLPDMNRAHDGIVIKIDKVPDSETPSCMQVNCIN</sequence>
<evidence type="ECO:0000313" key="2">
    <source>
        <dbReference type="Proteomes" id="UP000615446"/>
    </source>
</evidence>
<reference evidence="1" key="1">
    <citation type="submission" date="2019-10" db="EMBL/GenBank/DDBJ databases">
        <title>Conservation and host-specific expression of non-tandemly repeated heterogenous ribosome RNA gene in arbuscular mycorrhizal fungi.</title>
        <authorList>
            <person name="Maeda T."/>
            <person name="Kobayashi Y."/>
            <person name="Nakagawa T."/>
            <person name="Ezawa T."/>
            <person name="Yamaguchi K."/>
            <person name="Bino T."/>
            <person name="Nishimoto Y."/>
            <person name="Shigenobu S."/>
            <person name="Kawaguchi M."/>
        </authorList>
    </citation>
    <scope>NUCLEOTIDE SEQUENCE</scope>
    <source>
        <strain evidence="1">HR1</strain>
    </source>
</reference>
<organism evidence="1 2">
    <name type="scientific">Rhizophagus clarus</name>
    <dbReference type="NCBI Taxonomy" id="94130"/>
    <lineage>
        <taxon>Eukaryota</taxon>
        <taxon>Fungi</taxon>
        <taxon>Fungi incertae sedis</taxon>
        <taxon>Mucoromycota</taxon>
        <taxon>Glomeromycotina</taxon>
        <taxon>Glomeromycetes</taxon>
        <taxon>Glomerales</taxon>
        <taxon>Glomeraceae</taxon>
        <taxon>Rhizophagus</taxon>
    </lineage>
</organism>
<dbReference type="Proteomes" id="UP000615446">
    <property type="component" value="Unassembled WGS sequence"/>
</dbReference>
<gene>
    <name evidence="1" type="ORF">RCL2_002669300</name>
</gene>
<dbReference type="EMBL" id="BLAL01000285">
    <property type="protein sequence ID" value="GET00223.1"/>
    <property type="molecule type" value="Genomic_DNA"/>
</dbReference>
<proteinExistence type="predicted"/>
<evidence type="ECO:0000313" key="1">
    <source>
        <dbReference type="EMBL" id="GET00223.1"/>
    </source>
</evidence>
<accession>A0A8H3R2B1</accession>